<dbReference type="GeneID" id="91083798"/>
<feature type="chain" id="PRO_5016970553" evidence="1">
    <location>
        <begin position="20"/>
        <end position="58"/>
    </location>
</feature>
<dbReference type="Proteomes" id="UP000254072">
    <property type="component" value="Unassembled WGS sequence"/>
</dbReference>
<accession>A0A379DWL1</accession>
<keyword evidence="1" id="KW-0732">Signal</keyword>
<feature type="signal peptide" evidence="1">
    <location>
        <begin position="1"/>
        <end position="19"/>
    </location>
</feature>
<evidence type="ECO:0000313" key="2">
    <source>
        <dbReference type="EMBL" id="SUB84876.1"/>
    </source>
</evidence>
<protein>
    <submittedName>
        <fullName evidence="2">Uncharacterized protein</fullName>
    </submittedName>
</protein>
<proteinExistence type="predicted"/>
<gene>
    <name evidence="2" type="ORF">NCTC11157_00595</name>
</gene>
<name>A0A379DWL1_9BACT</name>
<dbReference type="EMBL" id="UGTL01000001">
    <property type="protein sequence ID" value="SUB84876.1"/>
    <property type="molecule type" value="Genomic_DNA"/>
</dbReference>
<dbReference type="AlphaFoldDB" id="A0A379DWL1"/>
<evidence type="ECO:0000313" key="3">
    <source>
        <dbReference type="Proteomes" id="UP000254072"/>
    </source>
</evidence>
<organism evidence="2 3">
    <name type="scientific">Prevotella disiens</name>
    <dbReference type="NCBI Taxonomy" id="28130"/>
    <lineage>
        <taxon>Bacteria</taxon>
        <taxon>Pseudomonadati</taxon>
        <taxon>Bacteroidota</taxon>
        <taxon>Bacteroidia</taxon>
        <taxon>Bacteroidales</taxon>
        <taxon>Prevotellaceae</taxon>
        <taxon>Prevotella</taxon>
    </lineage>
</organism>
<dbReference type="RefSeq" id="WP_154655478.1">
    <property type="nucleotide sequence ID" value="NZ_JBETXF010000002.1"/>
</dbReference>
<evidence type="ECO:0000256" key="1">
    <source>
        <dbReference type="SAM" id="SignalP"/>
    </source>
</evidence>
<reference evidence="2 3" key="1">
    <citation type="submission" date="2018-06" db="EMBL/GenBank/DDBJ databases">
        <authorList>
            <consortium name="Pathogen Informatics"/>
            <person name="Doyle S."/>
        </authorList>
    </citation>
    <scope>NUCLEOTIDE SEQUENCE [LARGE SCALE GENOMIC DNA]</scope>
    <source>
        <strain evidence="2 3">NCTC11157</strain>
    </source>
</reference>
<sequence length="58" mass="6511">MRKILFTFMLVALCIPALAQKITLKSSMPKGEAIRLSIATSVQKLKSTRVMERLKSTM</sequence>